<name>A0ABT3N1K6_9GAMM</name>
<sequence>MDEDLRSALARISVITKILKRTNAELQPDEVEACGDILSDAYTDLLGCVDDTDNPEPSEPEPTPRIKVVSLQADRS</sequence>
<gene>
    <name evidence="2" type="ORF">NX722_23405</name>
</gene>
<evidence type="ECO:0000313" key="2">
    <source>
        <dbReference type="EMBL" id="MCW7555514.1"/>
    </source>
</evidence>
<keyword evidence="3" id="KW-1185">Reference proteome</keyword>
<dbReference type="Proteomes" id="UP001209854">
    <property type="component" value="Unassembled WGS sequence"/>
</dbReference>
<organism evidence="2 3">
    <name type="scientific">Endozoicomonas gorgoniicola</name>
    <dbReference type="NCBI Taxonomy" id="1234144"/>
    <lineage>
        <taxon>Bacteria</taxon>
        <taxon>Pseudomonadati</taxon>
        <taxon>Pseudomonadota</taxon>
        <taxon>Gammaproteobacteria</taxon>
        <taxon>Oceanospirillales</taxon>
        <taxon>Endozoicomonadaceae</taxon>
        <taxon>Endozoicomonas</taxon>
    </lineage>
</organism>
<reference evidence="2 3" key="1">
    <citation type="submission" date="2022-10" db="EMBL/GenBank/DDBJ databases">
        <title>High-quality genome sequences of two octocoral-associated bacteria, Endozoicomonas euniceicola EF212 and Endozoicomonas gorgoniicola PS125.</title>
        <authorList>
            <person name="Chiou Y.-J."/>
            <person name="Chen Y.-H."/>
        </authorList>
    </citation>
    <scope>NUCLEOTIDE SEQUENCE [LARGE SCALE GENOMIC DNA]</scope>
    <source>
        <strain evidence="2 3">PS125</strain>
    </source>
</reference>
<feature type="compositionally biased region" description="Acidic residues" evidence="1">
    <location>
        <begin position="50"/>
        <end position="59"/>
    </location>
</feature>
<evidence type="ECO:0000256" key="1">
    <source>
        <dbReference type="SAM" id="MobiDB-lite"/>
    </source>
</evidence>
<evidence type="ECO:0000313" key="3">
    <source>
        <dbReference type="Proteomes" id="UP001209854"/>
    </source>
</evidence>
<proteinExistence type="predicted"/>
<protein>
    <submittedName>
        <fullName evidence="2">Uncharacterized protein</fullName>
    </submittedName>
</protein>
<accession>A0ABT3N1K6</accession>
<dbReference type="EMBL" id="JAPFCC010000001">
    <property type="protein sequence ID" value="MCW7555514.1"/>
    <property type="molecule type" value="Genomic_DNA"/>
</dbReference>
<dbReference type="RefSeq" id="WP_262565266.1">
    <property type="nucleotide sequence ID" value="NZ_JAPFCC010000001.1"/>
</dbReference>
<feature type="region of interest" description="Disordered" evidence="1">
    <location>
        <begin position="48"/>
        <end position="76"/>
    </location>
</feature>
<comment type="caution">
    <text evidence="2">The sequence shown here is derived from an EMBL/GenBank/DDBJ whole genome shotgun (WGS) entry which is preliminary data.</text>
</comment>